<dbReference type="AlphaFoldDB" id="A0A1X7VQM2"/>
<feature type="region of interest" description="Disordered" evidence="1">
    <location>
        <begin position="1"/>
        <end position="59"/>
    </location>
</feature>
<feature type="compositionally biased region" description="Polar residues" evidence="1">
    <location>
        <begin position="32"/>
        <end position="49"/>
    </location>
</feature>
<dbReference type="EnsemblMetazoa" id="Aqu2.1.41733_001">
    <property type="protein sequence ID" value="Aqu2.1.41733_001"/>
    <property type="gene ID" value="Aqu2.1.41733"/>
</dbReference>
<organism evidence="2">
    <name type="scientific">Amphimedon queenslandica</name>
    <name type="common">Sponge</name>
    <dbReference type="NCBI Taxonomy" id="400682"/>
    <lineage>
        <taxon>Eukaryota</taxon>
        <taxon>Metazoa</taxon>
        <taxon>Porifera</taxon>
        <taxon>Demospongiae</taxon>
        <taxon>Heteroscleromorpha</taxon>
        <taxon>Haplosclerida</taxon>
        <taxon>Niphatidae</taxon>
        <taxon>Amphimedon</taxon>
    </lineage>
</organism>
<proteinExistence type="predicted"/>
<accession>A0A1X7VQM2</accession>
<protein>
    <submittedName>
        <fullName evidence="2">Uncharacterized protein</fullName>
    </submittedName>
</protein>
<sequence>LTLFDFRKSDDDTEEASSGVTGVNAEYDDDCNQGSGSITETLSSSTPSIPSDIAKGLED</sequence>
<name>A0A1X7VQM2_AMPQE</name>
<dbReference type="InParanoid" id="A0A1X7VQM2"/>
<evidence type="ECO:0000313" key="2">
    <source>
        <dbReference type="EnsemblMetazoa" id="Aqu2.1.41733_001"/>
    </source>
</evidence>
<feature type="compositionally biased region" description="Basic and acidic residues" evidence="1">
    <location>
        <begin position="1"/>
        <end position="10"/>
    </location>
</feature>
<reference evidence="2" key="1">
    <citation type="submission" date="2017-05" db="UniProtKB">
        <authorList>
            <consortium name="EnsemblMetazoa"/>
        </authorList>
    </citation>
    <scope>IDENTIFICATION</scope>
</reference>
<evidence type="ECO:0000256" key="1">
    <source>
        <dbReference type="SAM" id="MobiDB-lite"/>
    </source>
</evidence>